<keyword evidence="1" id="KW-0328">Glycosyltransferase</keyword>
<sequence>MTKKILYIGNKLAVHGQNPTTIDTLSVLFAKEGYHMVTASSQKNKILRIVDMVLTVLKNARSADFVIIDTYSTFNFWYAFIVSQVCRIVRLQYIPYLHGGDLPKRLQQNPRLCRMIFDHAYKNVAPSAYLIEQFRQKNVPGLIQIPNLIERERYIFKQRNVIKPRLLWVRAFAAIYNPKMAVDVAVSLQERYPETTLCMVGPDKDGSLDEVKAYADLKGVAVAFTGRLSKAGWTNLAADYDIFLATSHFDNMPVSVMEAMALGLPVVATNVGGIPFLVDKDGEAQLVADGDIDAMVEAIQKLIENPDIAQKQIENAYRKVERFDWKEIKKQWKRLFEY</sequence>
<dbReference type="CDD" id="cd03801">
    <property type="entry name" value="GT4_PimA-like"/>
    <property type="match status" value="1"/>
</dbReference>
<feature type="domain" description="Glycosyl transferase family 1" evidence="3">
    <location>
        <begin position="161"/>
        <end position="318"/>
    </location>
</feature>
<comment type="caution">
    <text evidence="4">The sequence shown here is derived from an EMBL/GenBank/DDBJ whole genome shotgun (WGS) entry which is preliminary data.</text>
</comment>
<evidence type="ECO:0000256" key="2">
    <source>
        <dbReference type="ARBA" id="ARBA00022679"/>
    </source>
</evidence>
<dbReference type="Pfam" id="PF00534">
    <property type="entry name" value="Glycos_transf_1"/>
    <property type="match status" value="1"/>
</dbReference>
<dbReference type="PANTHER" id="PTHR12526:SF510">
    <property type="entry name" value="D-INOSITOL 3-PHOSPHATE GLYCOSYLTRANSFERASE"/>
    <property type="match status" value="1"/>
</dbReference>
<evidence type="ECO:0000313" key="4">
    <source>
        <dbReference type="EMBL" id="THF50586.1"/>
    </source>
</evidence>
<dbReference type="SUPFAM" id="SSF53756">
    <property type="entry name" value="UDP-Glycosyltransferase/glycogen phosphorylase"/>
    <property type="match status" value="1"/>
</dbReference>
<dbReference type="AlphaFoldDB" id="A0A4S3ZXP3"/>
<dbReference type="EMBL" id="SSNZ01000003">
    <property type="protein sequence ID" value="THF50586.1"/>
    <property type="molecule type" value="Genomic_DNA"/>
</dbReference>
<dbReference type="GO" id="GO:0016757">
    <property type="term" value="F:glycosyltransferase activity"/>
    <property type="evidence" value="ECO:0007669"/>
    <property type="project" value="UniProtKB-KW"/>
</dbReference>
<dbReference type="InterPro" id="IPR001296">
    <property type="entry name" value="Glyco_trans_1"/>
</dbReference>
<organism evidence="4 5">
    <name type="scientific">Flavobacterium supellecticarium</name>
    <dbReference type="NCBI Taxonomy" id="2565924"/>
    <lineage>
        <taxon>Bacteria</taxon>
        <taxon>Pseudomonadati</taxon>
        <taxon>Bacteroidota</taxon>
        <taxon>Flavobacteriia</taxon>
        <taxon>Flavobacteriales</taxon>
        <taxon>Flavobacteriaceae</taxon>
        <taxon>Flavobacterium</taxon>
    </lineage>
</organism>
<keyword evidence="5" id="KW-1185">Reference proteome</keyword>
<dbReference type="PANTHER" id="PTHR12526">
    <property type="entry name" value="GLYCOSYLTRANSFERASE"/>
    <property type="match status" value="1"/>
</dbReference>
<dbReference type="Gene3D" id="3.40.50.2000">
    <property type="entry name" value="Glycogen Phosphorylase B"/>
    <property type="match status" value="2"/>
</dbReference>
<name>A0A4S3ZXP3_9FLAO</name>
<evidence type="ECO:0000256" key="1">
    <source>
        <dbReference type="ARBA" id="ARBA00022676"/>
    </source>
</evidence>
<dbReference type="Proteomes" id="UP000307507">
    <property type="component" value="Unassembled WGS sequence"/>
</dbReference>
<evidence type="ECO:0000259" key="3">
    <source>
        <dbReference type="Pfam" id="PF00534"/>
    </source>
</evidence>
<protein>
    <submittedName>
        <fullName evidence="4">Glycosyltransferase</fullName>
    </submittedName>
</protein>
<reference evidence="4 5" key="1">
    <citation type="submission" date="2019-04" db="EMBL/GenBank/DDBJ databases">
        <title>Flavobacterium sp. nov. isolated from construction timber.</title>
        <authorList>
            <person name="Lin S.-Y."/>
            <person name="Chang C.-T."/>
            <person name="Young C.-C."/>
        </authorList>
    </citation>
    <scope>NUCLEOTIDE SEQUENCE [LARGE SCALE GENOMIC DNA]</scope>
    <source>
        <strain evidence="4 5">CC-CTC003</strain>
    </source>
</reference>
<accession>A0A4S3ZXP3</accession>
<dbReference type="RefSeq" id="WP_136403127.1">
    <property type="nucleotide sequence ID" value="NZ_SSNZ01000003.1"/>
</dbReference>
<dbReference type="OrthoDB" id="139410at2"/>
<gene>
    <name evidence="4" type="ORF">E6C50_10180</name>
</gene>
<keyword evidence="2 4" id="KW-0808">Transferase</keyword>
<evidence type="ECO:0000313" key="5">
    <source>
        <dbReference type="Proteomes" id="UP000307507"/>
    </source>
</evidence>
<proteinExistence type="predicted"/>